<dbReference type="PRINTS" id="PR00411">
    <property type="entry name" value="PNDRDTASEI"/>
</dbReference>
<keyword evidence="3 9" id="KW-0285">Flavoprotein</keyword>
<evidence type="ECO:0000256" key="6">
    <source>
        <dbReference type="ARBA" id="ARBA00023027"/>
    </source>
</evidence>
<keyword evidence="15" id="KW-1185">Reference proteome</keyword>
<protein>
    <submittedName>
        <fullName evidence="13">Dihydrolipoyl dehydrogenase</fullName>
    </submittedName>
</protein>
<dbReference type="EMBL" id="BMNM01000004">
    <property type="protein sequence ID" value="GGI76928.1"/>
    <property type="molecule type" value="Genomic_DNA"/>
</dbReference>
<dbReference type="SUPFAM" id="SSF55424">
    <property type="entry name" value="FAD/NAD-linked reductases, dimerisation (C-terminal) domain"/>
    <property type="match status" value="1"/>
</dbReference>
<evidence type="ECO:0000256" key="2">
    <source>
        <dbReference type="ARBA" id="ARBA00007532"/>
    </source>
</evidence>
<evidence type="ECO:0000313" key="13">
    <source>
        <dbReference type="EMBL" id="GGI76928.1"/>
    </source>
</evidence>
<dbReference type="InterPro" id="IPR004099">
    <property type="entry name" value="Pyr_nucl-diS_OxRdtase_dimer"/>
</dbReference>
<keyword evidence="8 9" id="KW-0676">Redox-active center</keyword>
<sequence length="473" mass="50994">MSTEITGREAEGIKWDFVAIGSGTAGADAAIRAAQLGLKVLLIERDRSRLGGTCVNVGCVPTKKLLYLADHYHELGRFLINEGLIASTKLDVKAMFEAKDRLISQVISWYTFKVLPSYGVRQLIGEARLVSPRSIKVGDSIIEARNVLIATGSRPKIPPIKGMEQGLRSGFAVTSDDFFYLRSIPDSVLIIGGGAIGIELGTLLSKLGSRVTIVEVMDRLLPTFPDPELGNYLASRIMMEMYGVNVKVGTSVTEVDPSNKMVRLSSGETVKVDAVLIATGREPNTQGLNLEGVGVEVRNGAVMVDDHSRTNIPGIYAAGDVTGKYMLASVAKVQGIAAAENAAGLDSRVDYSLVPMVVFSDPEIASVGISVGKDDPRYVIAKMPNYINYRAIAYNKPYGWTKIVVDRAGGKIVGFHMIGPWASEIVNMATIAIKKGLTLDEAKELVFSHPVFSELLIDTMELVSGGNVYLPKR</sequence>
<evidence type="ECO:0000256" key="3">
    <source>
        <dbReference type="ARBA" id="ARBA00022630"/>
    </source>
</evidence>
<dbReference type="GO" id="GO:0050660">
    <property type="term" value="F:flavin adenine dinucleotide binding"/>
    <property type="evidence" value="ECO:0007669"/>
    <property type="project" value="TreeGrafter"/>
</dbReference>
<evidence type="ECO:0000259" key="10">
    <source>
        <dbReference type="Pfam" id="PF02852"/>
    </source>
</evidence>
<dbReference type="PANTHER" id="PTHR22912:SF151">
    <property type="entry name" value="DIHYDROLIPOYL DEHYDROGENASE, MITOCHONDRIAL"/>
    <property type="match status" value="1"/>
</dbReference>
<dbReference type="Gene3D" id="3.30.390.30">
    <property type="match status" value="1"/>
</dbReference>
<dbReference type="GO" id="GO:0004148">
    <property type="term" value="F:dihydrolipoyl dehydrogenase (NADH) activity"/>
    <property type="evidence" value="ECO:0007669"/>
    <property type="project" value="TreeGrafter"/>
</dbReference>
<dbReference type="PIRSF" id="PIRSF000350">
    <property type="entry name" value="Mercury_reductase_MerA"/>
    <property type="match status" value="1"/>
</dbReference>
<evidence type="ECO:0000256" key="5">
    <source>
        <dbReference type="ARBA" id="ARBA00023002"/>
    </source>
</evidence>
<dbReference type="Gene3D" id="3.50.50.60">
    <property type="entry name" value="FAD/NAD(P)-binding domain"/>
    <property type="match status" value="2"/>
</dbReference>
<comment type="similarity">
    <text evidence="2 9">Belongs to the class-I pyridine nucleotide-disulfide oxidoreductase family.</text>
</comment>
<dbReference type="PRINTS" id="PR00368">
    <property type="entry name" value="FADPNR"/>
</dbReference>
<dbReference type="Pfam" id="PF02852">
    <property type="entry name" value="Pyr_redox_dim"/>
    <property type="match status" value="1"/>
</dbReference>
<name>A0A830EJA6_9CREN</name>
<proteinExistence type="inferred from homology"/>
<keyword evidence="4 9" id="KW-0274">FAD</keyword>
<feature type="domain" description="Pyridine nucleotide-disulphide oxidoreductase dimerisation" evidence="10">
    <location>
        <begin position="354"/>
        <end position="455"/>
    </location>
</feature>
<reference evidence="13" key="1">
    <citation type="journal article" date="2014" name="Int. J. Syst. Evol. Microbiol.">
        <title>Complete genome sequence of Corynebacterium casei LMG S-19264T (=DSM 44701T), isolated from a smear-ripened cheese.</title>
        <authorList>
            <consortium name="US DOE Joint Genome Institute (JGI-PGF)"/>
            <person name="Walter F."/>
            <person name="Albersmeier A."/>
            <person name="Kalinowski J."/>
            <person name="Ruckert C."/>
        </authorList>
    </citation>
    <scope>NUCLEOTIDE SEQUENCE</scope>
    <source>
        <strain evidence="13">JCM 11219</strain>
    </source>
</reference>
<gene>
    <name evidence="13" type="ORF">GCM10007112_12170</name>
    <name evidence="12" type="ORF">Vsou_25050</name>
</gene>
<dbReference type="InterPro" id="IPR001100">
    <property type="entry name" value="Pyr_nuc-diS_OxRdtase"/>
</dbReference>
<evidence type="ECO:0000256" key="7">
    <source>
        <dbReference type="ARBA" id="ARBA00023157"/>
    </source>
</evidence>
<dbReference type="OrthoDB" id="27922at2157"/>
<dbReference type="PROSITE" id="PS00076">
    <property type="entry name" value="PYRIDINE_REDOX_1"/>
    <property type="match status" value="1"/>
</dbReference>
<dbReference type="PANTHER" id="PTHR22912">
    <property type="entry name" value="DISULFIDE OXIDOREDUCTASE"/>
    <property type="match status" value="1"/>
</dbReference>
<keyword evidence="6" id="KW-0520">NAD</keyword>
<dbReference type="EMBL" id="AP026830">
    <property type="protein sequence ID" value="BDR93412.1"/>
    <property type="molecule type" value="Genomic_DNA"/>
</dbReference>
<dbReference type="InterPro" id="IPR050151">
    <property type="entry name" value="Class-I_Pyr_Nuc-Dis_Oxidored"/>
</dbReference>
<evidence type="ECO:0000259" key="11">
    <source>
        <dbReference type="Pfam" id="PF07992"/>
    </source>
</evidence>
<dbReference type="AlphaFoldDB" id="A0A830EJA6"/>
<evidence type="ECO:0000256" key="4">
    <source>
        <dbReference type="ARBA" id="ARBA00022827"/>
    </source>
</evidence>
<reference evidence="13" key="2">
    <citation type="submission" date="2020-09" db="EMBL/GenBank/DDBJ databases">
        <authorList>
            <person name="Sun Q."/>
            <person name="Ohkuma M."/>
        </authorList>
    </citation>
    <scope>NUCLEOTIDE SEQUENCE</scope>
    <source>
        <strain evidence="13">JCM 11219</strain>
    </source>
</reference>
<keyword evidence="5 9" id="KW-0560">Oxidoreductase</keyword>
<dbReference type="Pfam" id="PF07992">
    <property type="entry name" value="Pyr_redox_2"/>
    <property type="match status" value="1"/>
</dbReference>
<dbReference type="Proteomes" id="UP000657075">
    <property type="component" value="Unassembled WGS sequence"/>
</dbReference>
<evidence type="ECO:0000256" key="1">
    <source>
        <dbReference type="ARBA" id="ARBA00001974"/>
    </source>
</evidence>
<reference evidence="15" key="3">
    <citation type="submission" date="2022-09" db="EMBL/GenBank/DDBJ databases">
        <title>Complete genome sequence of Vulcanisaeta souniana.</title>
        <authorList>
            <person name="Kato S."/>
            <person name="Itoh T."/>
            <person name="Ohkuma M."/>
        </authorList>
    </citation>
    <scope>NUCLEOTIDE SEQUENCE [LARGE SCALE GENOMIC DNA]</scope>
    <source>
        <strain evidence="15">JCM 11219</strain>
    </source>
</reference>
<accession>A0A830EJA6</accession>
<feature type="domain" description="FAD/NAD(P)-binding" evidence="11">
    <location>
        <begin position="16"/>
        <end position="335"/>
    </location>
</feature>
<dbReference type="Proteomes" id="UP001060771">
    <property type="component" value="Chromosome"/>
</dbReference>
<dbReference type="InterPro" id="IPR023753">
    <property type="entry name" value="FAD/NAD-binding_dom"/>
</dbReference>
<dbReference type="InterPro" id="IPR016156">
    <property type="entry name" value="FAD/NAD-linked_Rdtase_dimer_sf"/>
</dbReference>
<reference evidence="12" key="4">
    <citation type="journal article" date="2023" name="Microbiol. Resour. Announc.">
        <title>Complete Genome Sequence of Vulcanisaeta souniana Strain IC-059, a Hyperthermophilic Archaeon Isolated from Hot Spring Water in Japan.</title>
        <authorList>
            <person name="Kato S."/>
            <person name="Itoh T."/>
            <person name="Wu L."/>
            <person name="Ma J."/>
            <person name="Ohkuma M."/>
        </authorList>
    </citation>
    <scope>NUCLEOTIDE SEQUENCE</scope>
    <source>
        <strain evidence="12">JCM 11219</strain>
    </source>
</reference>
<dbReference type="SUPFAM" id="SSF51905">
    <property type="entry name" value="FAD/NAD(P)-binding domain"/>
    <property type="match status" value="1"/>
</dbReference>
<evidence type="ECO:0000313" key="12">
    <source>
        <dbReference type="EMBL" id="BDR93412.1"/>
    </source>
</evidence>
<keyword evidence="7" id="KW-1015">Disulfide bond</keyword>
<organism evidence="13 14">
    <name type="scientific">Vulcanisaeta souniana JCM 11219</name>
    <dbReference type="NCBI Taxonomy" id="1293586"/>
    <lineage>
        <taxon>Archaea</taxon>
        <taxon>Thermoproteota</taxon>
        <taxon>Thermoprotei</taxon>
        <taxon>Thermoproteales</taxon>
        <taxon>Thermoproteaceae</taxon>
        <taxon>Vulcanisaeta</taxon>
    </lineage>
</organism>
<dbReference type="GeneID" id="76208043"/>
<dbReference type="InterPro" id="IPR036188">
    <property type="entry name" value="FAD/NAD-bd_sf"/>
</dbReference>
<dbReference type="InterPro" id="IPR012999">
    <property type="entry name" value="Pyr_OxRdtase_I_AS"/>
</dbReference>
<dbReference type="GO" id="GO:0006103">
    <property type="term" value="P:2-oxoglutarate metabolic process"/>
    <property type="evidence" value="ECO:0007669"/>
    <property type="project" value="TreeGrafter"/>
</dbReference>
<evidence type="ECO:0000256" key="9">
    <source>
        <dbReference type="RuleBase" id="RU003691"/>
    </source>
</evidence>
<evidence type="ECO:0000313" key="15">
    <source>
        <dbReference type="Proteomes" id="UP001060771"/>
    </source>
</evidence>
<evidence type="ECO:0000256" key="8">
    <source>
        <dbReference type="ARBA" id="ARBA00023284"/>
    </source>
</evidence>
<evidence type="ECO:0000313" key="14">
    <source>
        <dbReference type="Proteomes" id="UP000657075"/>
    </source>
</evidence>
<comment type="cofactor">
    <cofactor evidence="1">
        <name>FAD</name>
        <dbReference type="ChEBI" id="CHEBI:57692"/>
    </cofactor>
</comment>
<dbReference type="RefSeq" id="WP_188603145.1">
    <property type="nucleotide sequence ID" value="NZ_AP026830.1"/>
</dbReference>